<proteinExistence type="predicted"/>
<dbReference type="OrthoDB" id="2021138at2759"/>
<evidence type="ECO:0000313" key="1">
    <source>
        <dbReference type="EMBL" id="OJD20454.1"/>
    </source>
</evidence>
<dbReference type="EMBL" id="LGTZ01001868">
    <property type="protein sequence ID" value="OJD20454.1"/>
    <property type="molecule type" value="Genomic_DNA"/>
</dbReference>
<dbReference type="Proteomes" id="UP000242791">
    <property type="component" value="Unassembled WGS sequence"/>
</dbReference>
<accession>A0A1J9PVX0</accession>
<feature type="non-terminal residue" evidence="1">
    <location>
        <position position="42"/>
    </location>
</feature>
<dbReference type="STRING" id="1658174.A0A1J9PVX0"/>
<keyword evidence="2" id="KW-1185">Reference proteome</keyword>
<name>A0A1J9PVX0_9EURO</name>
<comment type="caution">
    <text evidence="1">The sequence shown here is derived from an EMBL/GenBank/DDBJ whole genome shotgun (WGS) entry which is preliminary data.</text>
</comment>
<dbReference type="VEuPathDB" id="FungiDB:ACJ73_08212"/>
<organism evidence="1 2">
    <name type="scientific">Blastomyces percursus</name>
    <dbReference type="NCBI Taxonomy" id="1658174"/>
    <lineage>
        <taxon>Eukaryota</taxon>
        <taxon>Fungi</taxon>
        <taxon>Dikarya</taxon>
        <taxon>Ascomycota</taxon>
        <taxon>Pezizomycotina</taxon>
        <taxon>Eurotiomycetes</taxon>
        <taxon>Eurotiomycetidae</taxon>
        <taxon>Onygenales</taxon>
        <taxon>Ajellomycetaceae</taxon>
        <taxon>Blastomyces</taxon>
    </lineage>
</organism>
<evidence type="ECO:0000313" key="2">
    <source>
        <dbReference type="Proteomes" id="UP000242791"/>
    </source>
</evidence>
<dbReference type="AlphaFoldDB" id="A0A1J9PVX0"/>
<sequence length="42" mass="4487">MEPPPSGLEYLALHPFVRITVQDKVKGTIVGSALGDCIGLYT</sequence>
<protein>
    <submittedName>
        <fullName evidence="1">Uncharacterized protein</fullName>
    </submittedName>
</protein>
<gene>
    <name evidence="1" type="ORF">ACJ73_08212</name>
</gene>
<reference evidence="1 2" key="1">
    <citation type="submission" date="2015-08" db="EMBL/GenBank/DDBJ databases">
        <title>Emmonsia species relationships and genome sequence.</title>
        <authorList>
            <person name="Cuomo C.A."/>
            <person name="Schwartz I.S."/>
            <person name="Kenyon C."/>
            <person name="De Hoog G.S."/>
            <person name="Govender N.P."/>
            <person name="Botha A."/>
            <person name="Moreno L."/>
            <person name="De Vries M."/>
            <person name="Munoz J.F."/>
            <person name="Stielow J.B."/>
        </authorList>
    </citation>
    <scope>NUCLEOTIDE SEQUENCE [LARGE SCALE GENOMIC DNA]</scope>
    <source>
        <strain evidence="1 2">EI222</strain>
    </source>
</reference>